<keyword evidence="1" id="KW-0472">Membrane</keyword>
<reference evidence="2" key="1">
    <citation type="journal article" date="2013" name="J. Virol.">
        <title>New Insights into the Evolution of Entomopoxvirinae from the Complete Genome Sequences of Four Entomopoxviruses Infecting Adoxophyes honmai, Choristoneura biennis, Choristoneura rosaceana, and Mythimna separata.</title>
        <authorList>
            <person name="Theze J."/>
            <person name="Takatsuka J."/>
            <person name="Li Z."/>
            <person name="Gallais J."/>
            <person name="Doucet D."/>
            <person name="Arif B."/>
            <person name="Nakai M."/>
            <person name="Herniou E.A."/>
        </authorList>
    </citation>
    <scope>NUCLEOTIDE SEQUENCE</scope>
</reference>
<evidence type="ECO:0000256" key="1">
    <source>
        <dbReference type="SAM" id="Phobius"/>
    </source>
</evidence>
<protein>
    <submittedName>
        <fullName evidence="2">Uncharacterized protein</fullName>
    </submittedName>
</protein>
<keyword evidence="1" id="KW-0812">Transmembrane</keyword>
<dbReference type="RefSeq" id="YP_008004328.1">
    <property type="nucleotide sequence ID" value="NC_021248.1"/>
</dbReference>
<evidence type="ECO:0000313" key="3">
    <source>
        <dbReference type="Proteomes" id="UP000792220"/>
    </source>
</evidence>
<dbReference type="KEGG" id="vg:15613248"/>
<dbReference type="Proteomes" id="UP000792220">
    <property type="component" value="Genome"/>
</dbReference>
<organismHost>
    <name type="scientific">Choristoneura fumiferana</name>
    <name type="common">Spruce budworm moth</name>
    <name type="synonym">Archips fumiferana</name>
    <dbReference type="NCBI Taxonomy" id="7141"/>
</organismHost>
<sequence length="139" mass="16824">MENINNILKISYLNIIIHIISNIIIKYTLMLNIYYYANIIIIISNYIFIITIIIDDICTILHFIIIKQNLYIYIKYINYQLLLIIIPFILIFFSNNDMVLYNFIFMYILSLLYFIFISDINYSKLENFNTKNNYNIIDL</sequence>
<proteinExistence type="predicted"/>
<evidence type="ECO:0000313" key="2">
    <source>
        <dbReference type="EMBL" id="CCU55826.1"/>
    </source>
</evidence>
<feature type="transmembrane region" description="Helical" evidence="1">
    <location>
        <begin position="35"/>
        <end position="64"/>
    </location>
</feature>
<feature type="transmembrane region" description="Helical" evidence="1">
    <location>
        <begin position="12"/>
        <end position="29"/>
    </location>
</feature>
<feature type="transmembrane region" description="Helical" evidence="1">
    <location>
        <begin position="99"/>
        <end position="117"/>
    </location>
</feature>
<feature type="transmembrane region" description="Helical" evidence="1">
    <location>
        <begin position="76"/>
        <end position="93"/>
    </location>
</feature>
<keyword evidence="3" id="KW-1185">Reference proteome</keyword>
<accession>A0A916KPV6</accession>
<name>A0A916KPV6_CBEPV</name>
<dbReference type="EMBL" id="HF679132">
    <property type="protein sequence ID" value="CCU55826.1"/>
    <property type="molecule type" value="Genomic_DNA"/>
</dbReference>
<keyword evidence="1" id="KW-1133">Transmembrane helix</keyword>
<dbReference type="GeneID" id="15613248"/>
<gene>
    <name evidence="2" type="ORF">CHBEV_258</name>
</gene>
<organism evidence="2 3">
    <name type="scientific">Choristoneura biennis entomopoxvirus</name>
    <name type="common">CbEPV</name>
    <dbReference type="NCBI Taxonomy" id="10288"/>
    <lineage>
        <taxon>Viruses</taxon>
        <taxon>Varidnaviria</taxon>
        <taxon>Bamfordvirae</taxon>
        <taxon>Nucleocytoviricota</taxon>
        <taxon>Pokkesviricetes</taxon>
        <taxon>Chitovirales</taxon>
        <taxon>Poxviridae</taxon>
        <taxon>Entomopoxvirinae</taxon>
        <taxon>Betaentomopoxvirus</taxon>
        <taxon>Betaentomopoxvirus cbiennis</taxon>
    </lineage>
</organism>